<feature type="region of interest" description="Disordered" evidence="1">
    <location>
        <begin position="69"/>
        <end position="89"/>
    </location>
</feature>
<protein>
    <submittedName>
        <fullName evidence="2">Uncharacterized protein</fullName>
    </submittedName>
</protein>
<evidence type="ECO:0000313" key="3">
    <source>
        <dbReference type="Proteomes" id="UP000827986"/>
    </source>
</evidence>
<gene>
    <name evidence="2" type="ORF">KIL84_017748</name>
</gene>
<evidence type="ECO:0000313" key="2">
    <source>
        <dbReference type="EMBL" id="KAH1173909.1"/>
    </source>
</evidence>
<dbReference type="Proteomes" id="UP000827986">
    <property type="component" value="Unassembled WGS sequence"/>
</dbReference>
<evidence type="ECO:0000256" key="1">
    <source>
        <dbReference type="SAM" id="MobiDB-lite"/>
    </source>
</evidence>
<dbReference type="EMBL" id="JAHDVG010000482">
    <property type="protein sequence ID" value="KAH1173909.1"/>
    <property type="molecule type" value="Genomic_DNA"/>
</dbReference>
<name>A0A9D4AXT0_9SAUR</name>
<dbReference type="AlphaFoldDB" id="A0A9D4AXT0"/>
<feature type="region of interest" description="Disordered" evidence="1">
    <location>
        <begin position="1"/>
        <end position="24"/>
    </location>
</feature>
<organism evidence="2 3">
    <name type="scientific">Mauremys mutica</name>
    <name type="common">yellowpond turtle</name>
    <dbReference type="NCBI Taxonomy" id="74926"/>
    <lineage>
        <taxon>Eukaryota</taxon>
        <taxon>Metazoa</taxon>
        <taxon>Chordata</taxon>
        <taxon>Craniata</taxon>
        <taxon>Vertebrata</taxon>
        <taxon>Euteleostomi</taxon>
        <taxon>Archelosauria</taxon>
        <taxon>Testudinata</taxon>
        <taxon>Testudines</taxon>
        <taxon>Cryptodira</taxon>
        <taxon>Durocryptodira</taxon>
        <taxon>Testudinoidea</taxon>
        <taxon>Geoemydidae</taxon>
        <taxon>Geoemydinae</taxon>
        <taxon>Mauremys</taxon>
    </lineage>
</organism>
<sequence>MILHQKGGSVKRGCLRSSESVCPPKRRGLRQMRTKPLHQGSYRTSYLTHCWAQRQSTLKGVTFQQRVIPSTPAPPTAATGTQHRADPRGDFISVNNKKIVFFLSGVSIATNGGDSNLQFKTPTENDRVLVFLNKFLH</sequence>
<reference evidence="2" key="1">
    <citation type="submission" date="2021-09" db="EMBL/GenBank/DDBJ databases">
        <title>The genome of Mauremys mutica provides insights into the evolution of semi-aquatic lifestyle.</title>
        <authorList>
            <person name="Gong S."/>
            <person name="Gao Y."/>
        </authorList>
    </citation>
    <scope>NUCLEOTIDE SEQUENCE</scope>
    <source>
        <strain evidence="2">MM-2020</strain>
        <tissue evidence="2">Muscle</tissue>
    </source>
</reference>
<keyword evidence="3" id="KW-1185">Reference proteome</keyword>
<accession>A0A9D4AXT0</accession>
<proteinExistence type="predicted"/>
<comment type="caution">
    <text evidence="2">The sequence shown here is derived from an EMBL/GenBank/DDBJ whole genome shotgun (WGS) entry which is preliminary data.</text>
</comment>